<dbReference type="InterPro" id="IPR013785">
    <property type="entry name" value="Aldolase_TIM"/>
</dbReference>
<gene>
    <name evidence="4" type="ORF">ACFFGY_00930</name>
</gene>
<evidence type="ECO:0000256" key="3">
    <source>
        <dbReference type="PIRNR" id="PIRNR001365"/>
    </source>
</evidence>
<evidence type="ECO:0000313" key="4">
    <source>
        <dbReference type="EMBL" id="MFC0406790.1"/>
    </source>
</evidence>
<dbReference type="PIRSF" id="PIRSF001365">
    <property type="entry name" value="DHDPS"/>
    <property type="match status" value="1"/>
</dbReference>
<dbReference type="RefSeq" id="WP_377042474.1">
    <property type="nucleotide sequence ID" value="NZ_JBHLUN010000001.1"/>
</dbReference>
<evidence type="ECO:0000313" key="5">
    <source>
        <dbReference type="Proteomes" id="UP001589865"/>
    </source>
</evidence>
<proteinExistence type="inferred from homology"/>
<dbReference type="EMBL" id="JBHLUN010000001">
    <property type="protein sequence ID" value="MFC0406790.1"/>
    <property type="molecule type" value="Genomic_DNA"/>
</dbReference>
<dbReference type="CDD" id="cd00408">
    <property type="entry name" value="DHDPS-like"/>
    <property type="match status" value="1"/>
</dbReference>
<comment type="caution">
    <text evidence="4">The sequence shown here is derived from an EMBL/GenBank/DDBJ whole genome shotgun (WGS) entry which is preliminary data.</text>
</comment>
<organism evidence="4 5">
    <name type="scientific">Roseomonas elaeocarpi</name>
    <dbReference type="NCBI Taxonomy" id="907779"/>
    <lineage>
        <taxon>Bacteria</taxon>
        <taxon>Pseudomonadati</taxon>
        <taxon>Pseudomonadota</taxon>
        <taxon>Alphaproteobacteria</taxon>
        <taxon>Acetobacterales</taxon>
        <taxon>Roseomonadaceae</taxon>
        <taxon>Roseomonas</taxon>
    </lineage>
</organism>
<comment type="similarity">
    <text evidence="1 3">Belongs to the DapA family.</text>
</comment>
<dbReference type="Gene3D" id="3.20.20.70">
    <property type="entry name" value="Aldolase class I"/>
    <property type="match status" value="1"/>
</dbReference>
<sequence>MPLDPAPLNDAKGVFPIAPTPFHPDGRVDYDSIDRMTDFYGECGGNGMTVLGVLGEAPKLDGAEALEIARRFIRRAGSLPVIVGVSAPGFAAMRSLAQASMEAGAAAVMIAPPNTLRTDDQIAGYYRQAAEAIGEDIPFVIQDYPLNFTVVMSPGVVRRIITENPSCVMLKHEDWPGLEKISALRRWEAEGSLRHVSILCGNGGLFLDFETERGADGAMTGYAFPDMLVDVVRHALAGERDAAHDLFDVHLPLLRYEQQPGVGLAVRKYVMMRRGIIASDTQRKPAAAMSATARSEVEYLLARLAKRDPRAGKLVG</sequence>
<dbReference type="InterPro" id="IPR002220">
    <property type="entry name" value="DapA-like"/>
</dbReference>
<evidence type="ECO:0000256" key="1">
    <source>
        <dbReference type="ARBA" id="ARBA00007592"/>
    </source>
</evidence>
<reference evidence="4 5" key="1">
    <citation type="submission" date="2024-09" db="EMBL/GenBank/DDBJ databases">
        <authorList>
            <person name="Sun Q."/>
            <person name="Mori K."/>
        </authorList>
    </citation>
    <scope>NUCLEOTIDE SEQUENCE [LARGE SCALE GENOMIC DNA]</scope>
    <source>
        <strain evidence="4 5">TBRC 5777</strain>
    </source>
</reference>
<dbReference type="PANTHER" id="PTHR12128:SF66">
    <property type="entry name" value="4-HYDROXY-2-OXOGLUTARATE ALDOLASE, MITOCHONDRIAL"/>
    <property type="match status" value="1"/>
</dbReference>
<keyword evidence="2 3" id="KW-0456">Lyase</keyword>
<evidence type="ECO:0000256" key="2">
    <source>
        <dbReference type="ARBA" id="ARBA00023239"/>
    </source>
</evidence>
<name>A0ABV6JMT6_9PROT</name>
<keyword evidence="5" id="KW-1185">Reference proteome</keyword>
<dbReference type="Proteomes" id="UP001589865">
    <property type="component" value="Unassembled WGS sequence"/>
</dbReference>
<protein>
    <submittedName>
        <fullName evidence="4">Dihydrodipicolinate synthase family protein</fullName>
    </submittedName>
</protein>
<dbReference type="Pfam" id="PF00701">
    <property type="entry name" value="DHDPS"/>
    <property type="match status" value="1"/>
</dbReference>
<dbReference type="SMART" id="SM01130">
    <property type="entry name" value="DHDPS"/>
    <property type="match status" value="1"/>
</dbReference>
<accession>A0ABV6JMT6</accession>
<dbReference type="SUPFAM" id="SSF51569">
    <property type="entry name" value="Aldolase"/>
    <property type="match status" value="1"/>
</dbReference>
<dbReference type="PANTHER" id="PTHR12128">
    <property type="entry name" value="DIHYDRODIPICOLINATE SYNTHASE"/>
    <property type="match status" value="1"/>
</dbReference>